<organism evidence="2 3">
    <name type="scientific">Trifolium pratense</name>
    <name type="common">Red clover</name>
    <dbReference type="NCBI Taxonomy" id="57577"/>
    <lineage>
        <taxon>Eukaryota</taxon>
        <taxon>Viridiplantae</taxon>
        <taxon>Streptophyta</taxon>
        <taxon>Embryophyta</taxon>
        <taxon>Tracheophyta</taxon>
        <taxon>Spermatophyta</taxon>
        <taxon>Magnoliopsida</taxon>
        <taxon>eudicotyledons</taxon>
        <taxon>Gunneridae</taxon>
        <taxon>Pentapetalae</taxon>
        <taxon>rosids</taxon>
        <taxon>fabids</taxon>
        <taxon>Fabales</taxon>
        <taxon>Fabaceae</taxon>
        <taxon>Papilionoideae</taxon>
        <taxon>50 kb inversion clade</taxon>
        <taxon>NPAAA clade</taxon>
        <taxon>Hologalegina</taxon>
        <taxon>IRL clade</taxon>
        <taxon>Trifolieae</taxon>
        <taxon>Trifolium</taxon>
    </lineage>
</organism>
<feature type="region of interest" description="Disordered" evidence="1">
    <location>
        <begin position="1"/>
        <end position="50"/>
    </location>
</feature>
<evidence type="ECO:0000313" key="2">
    <source>
        <dbReference type="EMBL" id="PNX75997.1"/>
    </source>
</evidence>
<evidence type="ECO:0000313" key="3">
    <source>
        <dbReference type="Proteomes" id="UP000236291"/>
    </source>
</evidence>
<dbReference type="ExpressionAtlas" id="A0A2K3LBU1">
    <property type="expression patterns" value="baseline"/>
</dbReference>
<dbReference type="AlphaFoldDB" id="A0A2K3LBU1"/>
<comment type="caution">
    <text evidence="2">The sequence shown here is derived from an EMBL/GenBank/DDBJ whole genome shotgun (WGS) entry which is preliminary data.</text>
</comment>
<dbReference type="EMBL" id="ASHM01029943">
    <property type="protein sequence ID" value="PNX75997.1"/>
    <property type="molecule type" value="Genomic_DNA"/>
</dbReference>
<proteinExistence type="predicted"/>
<feature type="compositionally biased region" description="Polar residues" evidence="1">
    <location>
        <begin position="15"/>
        <end position="31"/>
    </location>
</feature>
<sequence>MVGGAEYENVVITEEGQSSESVTNVYNSTGPPQDYESSDTSLKLGLPYAG</sequence>
<reference evidence="2 3" key="2">
    <citation type="journal article" date="2017" name="Front. Plant Sci.">
        <title>Gene Classification and Mining of Molecular Markers Useful in Red Clover (Trifolium pratense) Breeding.</title>
        <authorList>
            <person name="Istvanek J."/>
            <person name="Dluhosova J."/>
            <person name="Dluhos P."/>
            <person name="Patkova L."/>
            <person name="Nedelnik J."/>
            <person name="Repkova J."/>
        </authorList>
    </citation>
    <scope>NUCLEOTIDE SEQUENCE [LARGE SCALE GENOMIC DNA]</scope>
    <source>
        <strain evidence="3">cv. Tatra</strain>
        <tissue evidence="2">Young leaves</tissue>
    </source>
</reference>
<gene>
    <name evidence="2" type="ORF">L195_g031942</name>
</gene>
<evidence type="ECO:0000256" key="1">
    <source>
        <dbReference type="SAM" id="MobiDB-lite"/>
    </source>
</evidence>
<dbReference type="Proteomes" id="UP000236291">
    <property type="component" value="Unassembled WGS sequence"/>
</dbReference>
<accession>A0A2K3LBU1</accession>
<protein>
    <submittedName>
        <fullName evidence="2">MADS-box protein SVP-like</fullName>
    </submittedName>
</protein>
<reference evidence="2 3" key="1">
    <citation type="journal article" date="2014" name="Am. J. Bot.">
        <title>Genome assembly and annotation for red clover (Trifolium pratense; Fabaceae).</title>
        <authorList>
            <person name="Istvanek J."/>
            <person name="Jaros M."/>
            <person name="Krenek A."/>
            <person name="Repkova J."/>
        </authorList>
    </citation>
    <scope>NUCLEOTIDE SEQUENCE [LARGE SCALE GENOMIC DNA]</scope>
    <source>
        <strain evidence="3">cv. Tatra</strain>
        <tissue evidence="2">Young leaves</tissue>
    </source>
</reference>
<name>A0A2K3LBU1_TRIPR</name>